<dbReference type="Proteomes" id="UP000801492">
    <property type="component" value="Unassembled WGS sequence"/>
</dbReference>
<dbReference type="GO" id="GO:0003676">
    <property type="term" value="F:nucleic acid binding"/>
    <property type="evidence" value="ECO:0007669"/>
    <property type="project" value="InterPro"/>
</dbReference>
<evidence type="ECO:0000313" key="4">
    <source>
        <dbReference type="EMBL" id="KAF2901850.1"/>
    </source>
</evidence>
<evidence type="ECO:0000259" key="3">
    <source>
        <dbReference type="PROSITE" id="PS50994"/>
    </source>
</evidence>
<dbReference type="InterPro" id="IPR000477">
    <property type="entry name" value="RT_dom"/>
</dbReference>
<dbReference type="GO" id="GO:0003964">
    <property type="term" value="F:RNA-directed DNA polymerase activity"/>
    <property type="evidence" value="ECO:0007669"/>
    <property type="project" value="UniProtKB-EC"/>
</dbReference>
<dbReference type="InterPro" id="IPR050951">
    <property type="entry name" value="Retrovirus_Pol_polyprotein"/>
</dbReference>
<evidence type="ECO:0000313" key="5">
    <source>
        <dbReference type="Proteomes" id="UP000801492"/>
    </source>
</evidence>
<dbReference type="EC" id="2.7.7.49" evidence="1"/>
<dbReference type="AlphaFoldDB" id="A0A8K0D960"/>
<dbReference type="OrthoDB" id="6765319at2759"/>
<name>A0A8K0D960_IGNLU</name>
<dbReference type="PANTHER" id="PTHR37984:SF5">
    <property type="entry name" value="PROTEIN NYNRIN-LIKE"/>
    <property type="match status" value="1"/>
</dbReference>
<dbReference type="Pfam" id="PF00078">
    <property type="entry name" value="RVT_1"/>
    <property type="match status" value="1"/>
</dbReference>
<dbReference type="PROSITE" id="PS50994">
    <property type="entry name" value="INTEGRASE"/>
    <property type="match status" value="1"/>
</dbReference>
<keyword evidence="5" id="KW-1185">Reference proteome</keyword>
<dbReference type="GO" id="GO:0015074">
    <property type="term" value="P:DNA integration"/>
    <property type="evidence" value="ECO:0007669"/>
    <property type="project" value="InterPro"/>
</dbReference>
<dbReference type="InterPro" id="IPR012337">
    <property type="entry name" value="RNaseH-like_sf"/>
</dbReference>
<dbReference type="Gene3D" id="3.10.10.10">
    <property type="entry name" value="HIV Type 1 Reverse Transcriptase, subunit A, domain 1"/>
    <property type="match status" value="1"/>
</dbReference>
<accession>A0A8K0D960</accession>
<feature type="domain" description="Integrase catalytic" evidence="3">
    <location>
        <begin position="393"/>
        <end position="570"/>
    </location>
</feature>
<organism evidence="4 5">
    <name type="scientific">Ignelater luminosus</name>
    <name type="common">Cucubano</name>
    <name type="synonym">Pyrophorus luminosus</name>
    <dbReference type="NCBI Taxonomy" id="2038154"/>
    <lineage>
        <taxon>Eukaryota</taxon>
        <taxon>Metazoa</taxon>
        <taxon>Ecdysozoa</taxon>
        <taxon>Arthropoda</taxon>
        <taxon>Hexapoda</taxon>
        <taxon>Insecta</taxon>
        <taxon>Pterygota</taxon>
        <taxon>Neoptera</taxon>
        <taxon>Endopterygota</taxon>
        <taxon>Coleoptera</taxon>
        <taxon>Polyphaga</taxon>
        <taxon>Elateriformia</taxon>
        <taxon>Elateroidea</taxon>
        <taxon>Elateridae</taxon>
        <taxon>Agrypninae</taxon>
        <taxon>Pyrophorini</taxon>
        <taxon>Ignelater</taxon>
    </lineage>
</organism>
<evidence type="ECO:0000256" key="2">
    <source>
        <dbReference type="SAM" id="MobiDB-lite"/>
    </source>
</evidence>
<proteinExistence type="predicted"/>
<dbReference type="GO" id="GO:0042575">
    <property type="term" value="C:DNA polymerase complex"/>
    <property type="evidence" value="ECO:0007669"/>
    <property type="project" value="UniProtKB-ARBA"/>
</dbReference>
<dbReference type="PANTHER" id="PTHR37984">
    <property type="entry name" value="PROTEIN CBG26694"/>
    <property type="match status" value="1"/>
</dbReference>
<dbReference type="InterPro" id="IPR041588">
    <property type="entry name" value="Integrase_H2C2"/>
</dbReference>
<sequence length="656" mass="74976">MAQAAVDKKDTALAIGRLLEFILSVTDWPIYKARLNNYFTANDVTDEIKKPAILLNMLDESAYKLLYSLCSPIKPEETTFKDIIEILAKHFVAVHSAARVKSLAVPCKFGAELQTIIREKFVSGFEKGAVLDKLLEQDLTLSFEKAVKIAESKMASMENYGSTSSVMGIKSEPLNHLRNSKQPPFRDKVTYTPKQEPSSKGRNGESNESWAVCGNNPRLKNFISEFSTVFNEEPVYFTKGKATITLKDPSVVPKFYKARLIPFAIKTDVENEIPVGGVHFTKLDMSQAFQQIGVDEKSKHLVTINTHKGLYRYNKLPFGIASAPAKFQKVMDSLLDTEVDYCYFFNTSSAINLNFEAVREATNKNKILIEVKEFILKGWPEKCPRDCLFWNHRIVIPQSLHSLILDELHSNHFVVVKSKNLAREYFWWPKLDKDIESLVRNYARSKWIEVFQFSVPNTEFSINALRSTFARFGLPKYLIADNATYISSEKFLNFVTKNGIKLIHSPPYNPSSNGPAENCVKICKKALIKSLHENTVHSTTGVTPSSLMFGRKLRTRFELLLPNQENFKFNSKISNDIVKTNVLRSQTRQRKYYGGKKTEYDINESVLVKDYRNPSKVVFYQGLIKNKLGKCVYLIFIPEINDVWKRHANQIKKKRT</sequence>
<protein>
    <recommendedName>
        <fullName evidence="1">RNA-directed DNA polymerase</fullName>
        <ecNumber evidence="1">2.7.7.49</ecNumber>
    </recommendedName>
</protein>
<feature type="region of interest" description="Disordered" evidence="2">
    <location>
        <begin position="176"/>
        <end position="210"/>
    </location>
</feature>
<dbReference type="EMBL" id="VTPC01001471">
    <property type="protein sequence ID" value="KAF2901850.1"/>
    <property type="molecule type" value="Genomic_DNA"/>
</dbReference>
<dbReference type="InterPro" id="IPR043502">
    <property type="entry name" value="DNA/RNA_pol_sf"/>
</dbReference>
<comment type="caution">
    <text evidence="4">The sequence shown here is derived from an EMBL/GenBank/DDBJ whole genome shotgun (WGS) entry which is preliminary data.</text>
</comment>
<dbReference type="InterPro" id="IPR001584">
    <property type="entry name" value="Integrase_cat-core"/>
</dbReference>
<dbReference type="Gene3D" id="3.30.70.270">
    <property type="match status" value="1"/>
</dbReference>
<gene>
    <name evidence="4" type="ORF">ILUMI_04336</name>
</gene>
<dbReference type="Gene3D" id="1.10.340.70">
    <property type="match status" value="1"/>
</dbReference>
<evidence type="ECO:0000256" key="1">
    <source>
        <dbReference type="ARBA" id="ARBA00012493"/>
    </source>
</evidence>
<reference evidence="4" key="1">
    <citation type="submission" date="2019-08" db="EMBL/GenBank/DDBJ databases">
        <title>The genome of the North American firefly Photinus pyralis.</title>
        <authorList>
            <consortium name="Photinus pyralis genome working group"/>
            <person name="Fallon T.R."/>
            <person name="Sander Lower S.E."/>
            <person name="Weng J.-K."/>
        </authorList>
    </citation>
    <scope>NUCLEOTIDE SEQUENCE</scope>
    <source>
        <strain evidence="4">TRF0915ILg1</strain>
        <tissue evidence="4">Whole body</tissue>
    </source>
</reference>
<dbReference type="InterPro" id="IPR043128">
    <property type="entry name" value="Rev_trsase/Diguanyl_cyclase"/>
</dbReference>
<dbReference type="Gene3D" id="3.30.420.10">
    <property type="entry name" value="Ribonuclease H-like superfamily/Ribonuclease H"/>
    <property type="match status" value="1"/>
</dbReference>
<dbReference type="SUPFAM" id="SSF53098">
    <property type="entry name" value="Ribonuclease H-like"/>
    <property type="match status" value="1"/>
</dbReference>
<dbReference type="SUPFAM" id="SSF56672">
    <property type="entry name" value="DNA/RNA polymerases"/>
    <property type="match status" value="1"/>
</dbReference>
<dbReference type="Pfam" id="PF17921">
    <property type="entry name" value="Integrase_H2C2"/>
    <property type="match status" value="1"/>
</dbReference>
<dbReference type="InterPro" id="IPR036397">
    <property type="entry name" value="RNaseH_sf"/>
</dbReference>